<keyword evidence="8" id="KW-1185">Reference proteome</keyword>
<dbReference type="Proteomes" id="UP001160625">
    <property type="component" value="Unassembled WGS sequence"/>
</dbReference>
<evidence type="ECO:0000256" key="1">
    <source>
        <dbReference type="ARBA" id="ARBA00004496"/>
    </source>
</evidence>
<dbReference type="RefSeq" id="WP_281042477.1">
    <property type="nucleotide sequence ID" value="NZ_JARYGZ010000001.1"/>
</dbReference>
<dbReference type="InterPro" id="IPR036388">
    <property type="entry name" value="WH-like_DNA-bd_sf"/>
</dbReference>
<dbReference type="PANTHER" id="PTHR33164">
    <property type="entry name" value="TRANSCRIPTIONAL REGULATOR, MARR FAMILY"/>
    <property type="match status" value="1"/>
</dbReference>
<name>A0ABT6MWI3_9SPHN</name>
<dbReference type="InterPro" id="IPR055166">
    <property type="entry name" value="Transc_reg_Sar_Rot_HTH"/>
</dbReference>
<dbReference type="InterPro" id="IPR036390">
    <property type="entry name" value="WH_DNA-bd_sf"/>
</dbReference>
<dbReference type="SUPFAM" id="SSF46785">
    <property type="entry name" value="Winged helix' DNA-binding domain"/>
    <property type="match status" value="1"/>
</dbReference>
<protein>
    <submittedName>
        <fullName evidence="7">MarR family transcriptional regulator</fullName>
    </submittedName>
</protein>
<dbReference type="PANTHER" id="PTHR33164:SF5">
    <property type="entry name" value="ORGANIC HYDROPEROXIDE RESISTANCE TRANSCRIPTIONAL REGULATOR"/>
    <property type="match status" value="1"/>
</dbReference>
<dbReference type="EMBL" id="JARYGZ010000001">
    <property type="protein sequence ID" value="MDH7637106.1"/>
    <property type="molecule type" value="Genomic_DNA"/>
</dbReference>
<comment type="subcellular location">
    <subcellularLocation>
        <location evidence="1">Cytoplasm</location>
    </subcellularLocation>
</comment>
<sequence>MSHHPLTLDDQLCFAVYSAGIAINRAYRPLLDELGITYPQYLVLLALWEQDGQTIGAIADRLGLESSTITPLVKRLEVGGLLSRERNPLDERQVIVRLTGEGWAMRERSVCLGERLLEKSGMTIAGLQRLNADVKALRDAMAE</sequence>
<organism evidence="7 8">
    <name type="scientific">Sphingomonas oryzagri</name>
    <dbReference type="NCBI Taxonomy" id="3042314"/>
    <lineage>
        <taxon>Bacteria</taxon>
        <taxon>Pseudomonadati</taxon>
        <taxon>Pseudomonadota</taxon>
        <taxon>Alphaproteobacteria</taxon>
        <taxon>Sphingomonadales</taxon>
        <taxon>Sphingomonadaceae</taxon>
        <taxon>Sphingomonas</taxon>
    </lineage>
</organism>
<keyword evidence="5" id="KW-0804">Transcription</keyword>
<accession>A0ABT6MWI3</accession>
<dbReference type="Pfam" id="PF22381">
    <property type="entry name" value="Staph_reg_Sar_Rot"/>
    <property type="match status" value="1"/>
</dbReference>
<dbReference type="Gene3D" id="1.10.10.10">
    <property type="entry name" value="Winged helix-like DNA-binding domain superfamily/Winged helix DNA-binding domain"/>
    <property type="match status" value="1"/>
</dbReference>
<reference evidence="7" key="1">
    <citation type="submission" date="2023-04" db="EMBL/GenBank/DDBJ databases">
        <title>Sphingomonas sp. MAHUQ-71 isolated from rice field.</title>
        <authorList>
            <person name="Huq M.A."/>
        </authorList>
    </citation>
    <scope>NUCLEOTIDE SEQUENCE</scope>
    <source>
        <strain evidence="7">MAHUQ-71</strain>
    </source>
</reference>
<evidence type="ECO:0000256" key="4">
    <source>
        <dbReference type="ARBA" id="ARBA00023125"/>
    </source>
</evidence>
<evidence type="ECO:0000259" key="6">
    <source>
        <dbReference type="PROSITE" id="PS50995"/>
    </source>
</evidence>
<keyword evidence="2" id="KW-0963">Cytoplasm</keyword>
<keyword evidence="4" id="KW-0238">DNA-binding</keyword>
<evidence type="ECO:0000256" key="5">
    <source>
        <dbReference type="ARBA" id="ARBA00023163"/>
    </source>
</evidence>
<comment type="caution">
    <text evidence="7">The sequence shown here is derived from an EMBL/GenBank/DDBJ whole genome shotgun (WGS) entry which is preliminary data.</text>
</comment>
<gene>
    <name evidence="7" type="ORF">QGN17_00050</name>
</gene>
<evidence type="ECO:0000313" key="8">
    <source>
        <dbReference type="Proteomes" id="UP001160625"/>
    </source>
</evidence>
<evidence type="ECO:0000256" key="2">
    <source>
        <dbReference type="ARBA" id="ARBA00022490"/>
    </source>
</evidence>
<keyword evidence="3" id="KW-0805">Transcription regulation</keyword>
<feature type="domain" description="HTH marR-type" evidence="6">
    <location>
        <begin position="9"/>
        <end position="143"/>
    </location>
</feature>
<evidence type="ECO:0000313" key="7">
    <source>
        <dbReference type="EMBL" id="MDH7637106.1"/>
    </source>
</evidence>
<dbReference type="InterPro" id="IPR000835">
    <property type="entry name" value="HTH_MarR-typ"/>
</dbReference>
<dbReference type="SMART" id="SM00347">
    <property type="entry name" value="HTH_MARR"/>
    <property type="match status" value="1"/>
</dbReference>
<proteinExistence type="predicted"/>
<evidence type="ECO:0000256" key="3">
    <source>
        <dbReference type="ARBA" id="ARBA00023015"/>
    </source>
</evidence>
<dbReference type="InterPro" id="IPR039422">
    <property type="entry name" value="MarR/SlyA-like"/>
</dbReference>
<dbReference type="PROSITE" id="PS50995">
    <property type="entry name" value="HTH_MARR_2"/>
    <property type="match status" value="1"/>
</dbReference>